<evidence type="ECO:0000313" key="2">
    <source>
        <dbReference type="EMBL" id="VDM43507.1"/>
    </source>
</evidence>
<dbReference type="AlphaFoldDB" id="A0A0B2UMH7"/>
<accession>A0A0B2UMH7</accession>
<gene>
    <name evidence="1" type="ORF">Tcan_03954</name>
    <name evidence="2" type="ORF">TCNE_LOCUS12186</name>
</gene>
<dbReference type="Proteomes" id="UP000031036">
    <property type="component" value="Unassembled WGS sequence"/>
</dbReference>
<protein>
    <submittedName>
        <fullName evidence="1">Uncharacterized protein</fullName>
    </submittedName>
</protein>
<organism evidence="1 3">
    <name type="scientific">Toxocara canis</name>
    <name type="common">Canine roundworm</name>
    <dbReference type="NCBI Taxonomy" id="6265"/>
    <lineage>
        <taxon>Eukaryota</taxon>
        <taxon>Metazoa</taxon>
        <taxon>Ecdysozoa</taxon>
        <taxon>Nematoda</taxon>
        <taxon>Chromadorea</taxon>
        <taxon>Rhabditida</taxon>
        <taxon>Spirurina</taxon>
        <taxon>Ascaridomorpha</taxon>
        <taxon>Ascaridoidea</taxon>
        <taxon>Toxocaridae</taxon>
        <taxon>Toxocara</taxon>
    </lineage>
</organism>
<evidence type="ECO:0000313" key="1">
    <source>
        <dbReference type="EMBL" id="KHN72206.1"/>
    </source>
</evidence>
<proteinExistence type="predicted"/>
<reference evidence="2" key="2">
    <citation type="submission" date="2018-11" db="EMBL/GenBank/DDBJ databases">
        <authorList>
            <consortium name="Pathogen Informatics"/>
        </authorList>
    </citation>
    <scope>NUCLEOTIDE SEQUENCE [LARGE SCALE GENOMIC DNA]</scope>
</reference>
<evidence type="ECO:0000313" key="3">
    <source>
        <dbReference type="Proteomes" id="UP000031036"/>
    </source>
</evidence>
<sequence length="136" mass="15304">MFMLQLHYTNGIAQEPDELDKRGGGRPFTLADKRAGGRFFKIQDLDALEKRGGGRPFYNIAAEKRGGGRAFRMENLGEKRAGARKIGLPELDLYESALTELGNWPLAEKRGGGRTFPVVDDSMEKRRIFDVYSRLP</sequence>
<reference evidence="1 3" key="1">
    <citation type="submission" date="2014-11" db="EMBL/GenBank/DDBJ databases">
        <title>Genetic blueprint of the zoonotic pathogen Toxocara canis.</title>
        <authorList>
            <person name="Zhu X.-Q."/>
            <person name="Korhonen P.K."/>
            <person name="Cai H."/>
            <person name="Young N.D."/>
            <person name="Nejsum P."/>
            <person name="von Samson-Himmelstjerna G."/>
            <person name="Boag P.R."/>
            <person name="Tan P."/>
            <person name="Li Q."/>
            <person name="Min J."/>
            <person name="Yang Y."/>
            <person name="Wang X."/>
            <person name="Fang X."/>
            <person name="Hall R.S."/>
            <person name="Hofmann A."/>
            <person name="Sternberg P.W."/>
            <person name="Jex A.R."/>
            <person name="Gasser R.B."/>
        </authorList>
    </citation>
    <scope>NUCLEOTIDE SEQUENCE [LARGE SCALE GENOMIC DNA]</scope>
    <source>
        <strain evidence="1">PN_DK_2014</strain>
    </source>
</reference>
<dbReference type="OrthoDB" id="5896885at2759"/>
<name>A0A0B2UMH7_TOXCA</name>
<dbReference type="EMBL" id="UYWY01021151">
    <property type="protein sequence ID" value="VDM43507.1"/>
    <property type="molecule type" value="Genomic_DNA"/>
</dbReference>
<dbReference type="EMBL" id="JPKZ01003284">
    <property type="protein sequence ID" value="KHN72206.1"/>
    <property type="molecule type" value="Genomic_DNA"/>
</dbReference>
<keyword evidence="3" id="KW-1185">Reference proteome</keyword>